<dbReference type="AlphaFoldDB" id="A0A5B9ECY6"/>
<gene>
    <name evidence="1" type="ORF">FTW19_11575</name>
</gene>
<evidence type="ECO:0000313" key="1">
    <source>
        <dbReference type="EMBL" id="QEE28580.1"/>
    </source>
</evidence>
<dbReference type="Proteomes" id="UP000321820">
    <property type="component" value="Chromosome"/>
</dbReference>
<organism evidence="1 2">
    <name type="scientific">Terriglobus albidus</name>
    <dbReference type="NCBI Taxonomy" id="1592106"/>
    <lineage>
        <taxon>Bacteria</taxon>
        <taxon>Pseudomonadati</taxon>
        <taxon>Acidobacteriota</taxon>
        <taxon>Terriglobia</taxon>
        <taxon>Terriglobales</taxon>
        <taxon>Acidobacteriaceae</taxon>
        <taxon>Terriglobus</taxon>
    </lineage>
</organism>
<reference evidence="1 2" key="1">
    <citation type="submission" date="2019-08" db="EMBL/GenBank/DDBJ databases">
        <title>Complete genome sequence of Terriglobus albidus strain ORNL.</title>
        <authorList>
            <person name="Podar M."/>
        </authorList>
    </citation>
    <scope>NUCLEOTIDE SEQUENCE [LARGE SCALE GENOMIC DNA]</scope>
    <source>
        <strain evidence="1 2">ORNL</strain>
    </source>
</reference>
<dbReference type="RefSeq" id="WP_147647770.1">
    <property type="nucleotide sequence ID" value="NZ_CP042806.1"/>
</dbReference>
<dbReference type="KEGG" id="talb:FTW19_11575"/>
<protein>
    <submittedName>
        <fullName evidence="1">Uncharacterized protein</fullName>
    </submittedName>
</protein>
<dbReference type="EMBL" id="CP042806">
    <property type="protein sequence ID" value="QEE28580.1"/>
    <property type="molecule type" value="Genomic_DNA"/>
</dbReference>
<sequence>MTTFDHNNHAASARAAEDQRRLAICDEIENLIAPVRDEHPDVRIFELGLYLPEPERSRLAALLDELPEIIPFPKEA</sequence>
<evidence type="ECO:0000313" key="2">
    <source>
        <dbReference type="Proteomes" id="UP000321820"/>
    </source>
</evidence>
<name>A0A5B9ECY6_9BACT</name>
<accession>A0A5B9ECY6</accession>
<proteinExistence type="predicted"/>
<keyword evidence="2" id="KW-1185">Reference proteome</keyword>